<organism evidence="1 2">
    <name type="scientific">Funneliformis geosporum</name>
    <dbReference type="NCBI Taxonomy" id="1117311"/>
    <lineage>
        <taxon>Eukaryota</taxon>
        <taxon>Fungi</taxon>
        <taxon>Fungi incertae sedis</taxon>
        <taxon>Mucoromycota</taxon>
        <taxon>Glomeromycotina</taxon>
        <taxon>Glomeromycetes</taxon>
        <taxon>Glomerales</taxon>
        <taxon>Glomeraceae</taxon>
        <taxon>Funneliformis</taxon>
    </lineage>
</organism>
<name>A0A9W4SPD0_9GLOM</name>
<evidence type="ECO:0000313" key="2">
    <source>
        <dbReference type="Proteomes" id="UP001153678"/>
    </source>
</evidence>
<dbReference type="AlphaFoldDB" id="A0A9W4SPD0"/>
<protein>
    <submittedName>
        <fullName evidence="1">9234_t:CDS:1</fullName>
    </submittedName>
</protein>
<dbReference type="EMBL" id="CAMKVN010001499">
    <property type="protein sequence ID" value="CAI2176394.1"/>
    <property type="molecule type" value="Genomic_DNA"/>
</dbReference>
<dbReference type="Proteomes" id="UP001153678">
    <property type="component" value="Unassembled WGS sequence"/>
</dbReference>
<gene>
    <name evidence="1" type="ORF">FWILDA_LOCUS7561</name>
</gene>
<evidence type="ECO:0000313" key="1">
    <source>
        <dbReference type="EMBL" id="CAI2176394.1"/>
    </source>
</evidence>
<accession>A0A9W4SPD0</accession>
<reference evidence="1" key="1">
    <citation type="submission" date="2022-08" db="EMBL/GenBank/DDBJ databases">
        <authorList>
            <person name="Kallberg Y."/>
            <person name="Tangrot J."/>
            <person name="Rosling A."/>
        </authorList>
    </citation>
    <scope>NUCLEOTIDE SEQUENCE</scope>
    <source>
        <strain evidence="1">Wild A</strain>
    </source>
</reference>
<sequence>MITAIRCVVKSVCLKKKKIGRSCCRIGGYKCGTDGWSVLIRMFAASASSGQQLVLQDSRARATISRNLIFIVPIIKIFSSPIYIEEKSRQNLDRRDLMKRSKNTRRHE</sequence>
<proteinExistence type="predicted"/>
<comment type="caution">
    <text evidence="1">The sequence shown here is derived from an EMBL/GenBank/DDBJ whole genome shotgun (WGS) entry which is preliminary data.</text>
</comment>
<keyword evidence="2" id="KW-1185">Reference proteome</keyword>